<evidence type="ECO:0000313" key="2">
    <source>
        <dbReference type="EMBL" id="CAA9523298.1"/>
    </source>
</evidence>
<feature type="region of interest" description="Disordered" evidence="1">
    <location>
        <begin position="1"/>
        <end position="80"/>
    </location>
</feature>
<accession>A0A6J4TH51</accession>
<feature type="compositionally biased region" description="Basic residues" evidence="1">
    <location>
        <begin position="1"/>
        <end position="18"/>
    </location>
</feature>
<protein>
    <submittedName>
        <fullName evidence="2">Uncharacterized protein</fullName>
    </submittedName>
</protein>
<name>A0A6J4TH51_9ACTN</name>
<dbReference type="EMBL" id="CADCVS010000408">
    <property type="protein sequence ID" value="CAA9523298.1"/>
    <property type="molecule type" value="Genomic_DNA"/>
</dbReference>
<reference evidence="2" key="1">
    <citation type="submission" date="2020-02" db="EMBL/GenBank/DDBJ databases">
        <authorList>
            <person name="Meier V. D."/>
        </authorList>
    </citation>
    <scope>NUCLEOTIDE SEQUENCE</scope>
    <source>
        <strain evidence="2">AVDCRST_MAG30</strain>
    </source>
</reference>
<dbReference type="AlphaFoldDB" id="A0A6J4TH51"/>
<gene>
    <name evidence="2" type="ORF">AVDCRST_MAG30-3184</name>
</gene>
<feature type="compositionally biased region" description="Low complexity" evidence="1">
    <location>
        <begin position="23"/>
        <end position="37"/>
    </location>
</feature>
<organism evidence="2">
    <name type="scientific">uncultured Solirubrobacteraceae bacterium</name>
    <dbReference type="NCBI Taxonomy" id="1162706"/>
    <lineage>
        <taxon>Bacteria</taxon>
        <taxon>Bacillati</taxon>
        <taxon>Actinomycetota</taxon>
        <taxon>Thermoleophilia</taxon>
        <taxon>Solirubrobacterales</taxon>
        <taxon>Solirubrobacteraceae</taxon>
        <taxon>environmental samples</taxon>
    </lineage>
</organism>
<proteinExistence type="predicted"/>
<sequence>MAAPRRRLREVLLRRVRRPPVQPQSRRPNPDGDPAGGLRRRPRGPAGLAHLRRLRPAVGPGPRRRPRALRRGQDVRAAGP</sequence>
<evidence type="ECO:0000256" key="1">
    <source>
        <dbReference type="SAM" id="MobiDB-lite"/>
    </source>
</evidence>